<evidence type="ECO:0000313" key="2">
    <source>
        <dbReference type="Proteomes" id="UP000186666"/>
    </source>
</evidence>
<comment type="caution">
    <text evidence="1">The sequence shown here is derived from an EMBL/GenBank/DDBJ whole genome shotgun (WGS) entry which is preliminary data.</text>
</comment>
<reference evidence="1 2" key="1">
    <citation type="submission" date="2017-01" db="EMBL/GenBank/DDBJ databases">
        <authorList>
            <person name="Varghese N."/>
            <person name="Submissions S."/>
        </authorList>
    </citation>
    <scope>NUCLEOTIDE SEQUENCE [LARGE SCALE GENOMIC DNA]</scope>
    <source>
        <strain evidence="1 2">ATCC 23464</strain>
    </source>
</reference>
<protein>
    <recommendedName>
        <fullName evidence="3">Alpha/beta hydrolase</fullName>
    </recommendedName>
</protein>
<proteinExistence type="predicted"/>
<dbReference type="EMBL" id="FTNK01000002">
    <property type="protein sequence ID" value="SIQ45609.1"/>
    <property type="molecule type" value="Genomic_DNA"/>
</dbReference>
<name>A0ABY1JMD7_9BACL</name>
<gene>
    <name evidence="1" type="ORF">SAMN05421578_10271</name>
</gene>
<organism evidence="1 2">
    <name type="scientific">Paenibacillus macquariensis</name>
    <dbReference type="NCBI Taxonomy" id="948756"/>
    <lineage>
        <taxon>Bacteria</taxon>
        <taxon>Bacillati</taxon>
        <taxon>Bacillota</taxon>
        <taxon>Bacilli</taxon>
        <taxon>Bacillales</taxon>
        <taxon>Paenibacillaceae</taxon>
        <taxon>Paenibacillus</taxon>
    </lineage>
</organism>
<evidence type="ECO:0000313" key="1">
    <source>
        <dbReference type="EMBL" id="SIQ45609.1"/>
    </source>
</evidence>
<evidence type="ECO:0008006" key="3">
    <source>
        <dbReference type="Google" id="ProtNLM"/>
    </source>
</evidence>
<keyword evidence="2" id="KW-1185">Reference proteome</keyword>
<dbReference type="Proteomes" id="UP000186666">
    <property type="component" value="Unassembled WGS sequence"/>
</dbReference>
<sequence length="46" mass="5095">MILYIPRPAKIQPPKAVPSETPIFEKETYRLFENSGASGPVPVILV</sequence>
<accession>A0ABY1JMD7</accession>